<proteinExistence type="predicted"/>
<dbReference type="EMBL" id="VLTL01000260">
    <property type="protein sequence ID" value="KAA0148601.1"/>
    <property type="molecule type" value="Genomic_DNA"/>
</dbReference>
<protein>
    <submittedName>
        <fullName evidence="4">Uncharacterized protein</fullName>
    </submittedName>
</protein>
<evidence type="ECO:0000256" key="3">
    <source>
        <dbReference type="SAM" id="SignalP"/>
    </source>
</evidence>
<dbReference type="Proteomes" id="UP000324907">
    <property type="component" value="Unassembled WGS sequence"/>
</dbReference>
<evidence type="ECO:0000256" key="1">
    <source>
        <dbReference type="SAM" id="MobiDB-lite"/>
    </source>
</evidence>
<evidence type="ECO:0000313" key="5">
    <source>
        <dbReference type="Proteomes" id="UP000324907"/>
    </source>
</evidence>
<name>A0A5A8C9T8_CAFRO</name>
<reference evidence="4 5" key="1">
    <citation type="submission" date="2019-07" db="EMBL/GenBank/DDBJ databases">
        <title>Genomes of Cafeteria roenbergensis.</title>
        <authorList>
            <person name="Fischer M.G."/>
            <person name="Hackl T."/>
            <person name="Roman M."/>
        </authorList>
    </citation>
    <scope>NUCLEOTIDE SEQUENCE [LARGE SCALE GENOMIC DNA]</scope>
    <source>
        <strain evidence="4 5">RCC970-E3</strain>
    </source>
</reference>
<feature type="signal peptide" evidence="3">
    <location>
        <begin position="1"/>
        <end position="18"/>
    </location>
</feature>
<keyword evidence="2" id="KW-1133">Transmembrane helix</keyword>
<comment type="caution">
    <text evidence="4">The sequence shown here is derived from an EMBL/GenBank/DDBJ whole genome shotgun (WGS) entry which is preliminary data.</text>
</comment>
<feature type="transmembrane region" description="Helical" evidence="2">
    <location>
        <begin position="748"/>
        <end position="771"/>
    </location>
</feature>
<keyword evidence="2" id="KW-0812">Transmembrane</keyword>
<evidence type="ECO:0000256" key="2">
    <source>
        <dbReference type="SAM" id="Phobius"/>
    </source>
</evidence>
<keyword evidence="2" id="KW-0472">Membrane</keyword>
<organism evidence="4 5">
    <name type="scientific">Cafeteria roenbergensis</name>
    <name type="common">Marine flagellate</name>
    <dbReference type="NCBI Taxonomy" id="33653"/>
    <lineage>
        <taxon>Eukaryota</taxon>
        <taxon>Sar</taxon>
        <taxon>Stramenopiles</taxon>
        <taxon>Bigyra</taxon>
        <taxon>Opalozoa</taxon>
        <taxon>Bicosoecida</taxon>
        <taxon>Cafeteriaceae</taxon>
        <taxon>Cafeteria</taxon>
    </lineage>
</organism>
<accession>A0A5A8C9T8</accession>
<feature type="chain" id="PRO_5022902055" evidence="3">
    <location>
        <begin position="19"/>
        <end position="809"/>
    </location>
</feature>
<gene>
    <name evidence="4" type="ORF">FNF28_07434</name>
</gene>
<feature type="compositionally biased region" description="Low complexity" evidence="1">
    <location>
        <begin position="797"/>
        <end position="809"/>
    </location>
</feature>
<sequence length="809" mass="85522">MRMLLAALAAAGIASVQAQIDPAACAAAATRKYDFDLAAPAGCYKGTVDHASGDTVEVTVNFPVVTPSEAIDVPFDQETVYGVYVFDSTQGSDNTADWAFGIVPSFSTTGVPGSTTLGAVHLLARTSSGFGSTKKTFLRTTELSNPSGEYKITFTADNTKTTKLKYVLAIKKLDSAMGHRAHSPTQRLEFDFGKPGNQKYVSLSGWYGVSDTVYGRAKNYGPGVDGRLVTDLEMSAAFSNGIKANSFTTSSDYAGPYVATRVSITSNVFRSEVDFPAAVLPRNPGGHDAPATPGDLLVTWNFDLYDTSGTTNIGVDLTMAPGPFVGIKAGSSADTFAEAETLAPGATLTTVFDAEERSTEDNRAKLSHKLISLDMPARWTSASFSMTGTPVDGPDAGASSELGRYAKTIVSADQTVTPGKGEAMGPRLLRSVRYPGVLVMSNAAVGNATTLDPLASVSGRESLTNTPNWPLFDNRFITPRKAYILLCRQVSCLTTSSTTAPLKISAAVKWEKVEEIPGECNSNADCVSGDNGHPGQARASAFSANGDVNRLSNCIVAPDATGRRPETRCVECFSDCDCNPGQFCYSYTGLEQVSGVWHVADEMSRLRMGICMKKDLNNTVLGKQCRRPTSYNYQSAYSTNSPTATFSASQTRVVQGQEGPIQCGEALYYNGSTEVSTSSSATNVSGQVLRWLWTGACDGDGICRECTSGVDGAVATACSNEQVCLDGTYWRGRSIDGTMRTINNDTRAGLLLAMLLIALFCLLVALVACMCKSCCSCCSGRKSTVQSKEGGKDEATSSKTAAAATPAQP</sequence>
<keyword evidence="3" id="KW-0732">Signal</keyword>
<evidence type="ECO:0000313" key="4">
    <source>
        <dbReference type="EMBL" id="KAA0148601.1"/>
    </source>
</evidence>
<dbReference type="AlphaFoldDB" id="A0A5A8C9T8"/>
<feature type="region of interest" description="Disordered" evidence="1">
    <location>
        <begin position="782"/>
        <end position="809"/>
    </location>
</feature>